<dbReference type="Proteomes" id="UP000595437">
    <property type="component" value="Chromosome 20"/>
</dbReference>
<keyword evidence="5" id="KW-1185">Reference proteome</keyword>
<evidence type="ECO:0000313" key="4">
    <source>
        <dbReference type="EMBL" id="QQP32307.1"/>
    </source>
</evidence>
<dbReference type="InterPro" id="IPR035500">
    <property type="entry name" value="NHR-like_dom_sf"/>
</dbReference>
<dbReference type="SUPFAM" id="SSF48508">
    <property type="entry name" value="Nuclear receptor ligand-binding domain"/>
    <property type="match status" value="1"/>
</dbReference>
<evidence type="ECO:0000313" key="5">
    <source>
        <dbReference type="Proteomes" id="UP000595437"/>
    </source>
</evidence>
<feature type="non-terminal residue" evidence="4">
    <location>
        <position position="65"/>
    </location>
</feature>
<dbReference type="EMBL" id="CP045909">
    <property type="protein sequence ID" value="QQP32307.1"/>
    <property type="molecule type" value="Genomic_DNA"/>
</dbReference>
<sequence length="65" mass="7315">LVEGILSFWASIHALNLKASQMALFSALLLLVPTRQALSQSPSILRLRNKILSILEDLIREDEQE</sequence>
<proteinExistence type="predicted"/>
<keyword evidence="2" id="KW-0804">Transcription</keyword>
<feature type="non-terminal residue" evidence="4">
    <location>
        <position position="1"/>
    </location>
</feature>
<dbReference type="Gene3D" id="1.10.565.10">
    <property type="entry name" value="Retinoid X Receptor"/>
    <property type="match status" value="1"/>
</dbReference>
<evidence type="ECO:0000256" key="2">
    <source>
        <dbReference type="ARBA" id="ARBA00023163"/>
    </source>
</evidence>
<gene>
    <name evidence="4" type="ORF">FKW44_024568</name>
</gene>
<organism evidence="4 5">
    <name type="scientific">Caligus rogercresseyi</name>
    <name type="common">Sea louse</name>
    <dbReference type="NCBI Taxonomy" id="217165"/>
    <lineage>
        <taxon>Eukaryota</taxon>
        <taxon>Metazoa</taxon>
        <taxon>Ecdysozoa</taxon>
        <taxon>Arthropoda</taxon>
        <taxon>Crustacea</taxon>
        <taxon>Multicrustacea</taxon>
        <taxon>Hexanauplia</taxon>
        <taxon>Copepoda</taxon>
        <taxon>Siphonostomatoida</taxon>
        <taxon>Caligidae</taxon>
        <taxon>Caligus</taxon>
    </lineage>
</organism>
<keyword evidence="1" id="KW-0805">Transcription regulation</keyword>
<dbReference type="OrthoDB" id="6081310at2759"/>
<accession>A0A7T8JTV4</accession>
<dbReference type="AlphaFoldDB" id="A0A7T8JTV4"/>
<evidence type="ECO:0000256" key="3">
    <source>
        <dbReference type="ARBA" id="ARBA00023170"/>
    </source>
</evidence>
<keyword evidence="3" id="KW-0675">Receptor</keyword>
<evidence type="ECO:0000256" key="1">
    <source>
        <dbReference type="ARBA" id="ARBA00023015"/>
    </source>
</evidence>
<name>A0A7T8JTV4_CALRO</name>
<protein>
    <submittedName>
        <fullName evidence="4">Uncharacterized protein</fullName>
    </submittedName>
</protein>
<reference evidence="5" key="1">
    <citation type="submission" date="2021-01" db="EMBL/GenBank/DDBJ databases">
        <title>Caligus Genome Assembly.</title>
        <authorList>
            <person name="Gallardo-Escarate C."/>
        </authorList>
    </citation>
    <scope>NUCLEOTIDE SEQUENCE [LARGE SCALE GENOMIC DNA]</scope>
</reference>